<evidence type="ECO:0000313" key="3">
    <source>
        <dbReference type="Proteomes" id="UP000326334"/>
    </source>
</evidence>
<sequence length="123" mass="14040">MKKQTWIAILIVSIVVILGIGIGVKAHMDRVEINQERQIAVQVKQMFKDIREIEIKDVHYNSSTGYTHANVNVCQNDGATFFVNITLGEPKTFVGGTEAMRQQGKTEQEIEVFYKNRESERIK</sequence>
<keyword evidence="3" id="KW-1185">Reference proteome</keyword>
<feature type="transmembrane region" description="Helical" evidence="1">
    <location>
        <begin position="6"/>
        <end position="24"/>
    </location>
</feature>
<keyword evidence="1" id="KW-0812">Transmembrane</keyword>
<reference evidence="2 3" key="1">
    <citation type="submission" date="2019-10" db="EMBL/GenBank/DDBJ databases">
        <title>Genome sequencing of Lactobacillus graminis.</title>
        <authorList>
            <person name="Kim K."/>
        </authorList>
    </citation>
    <scope>NUCLEOTIDE SEQUENCE [LARGE SCALE GENOMIC DNA]</scope>
    <source>
        <strain evidence="2 3">LG542</strain>
    </source>
</reference>
<keyword evidence="1" id="KW-1133">Transmembrane helix</keyword>
<gene>
    <name evidence="2" type="ORF">LG542_08260</name>
</gene>
<dbReference type="RefSeq" id="WP_057908886.1">
    <property type="nucleotide sequence ID" value="NZ_CP045007.1"/>
</dbReference>
<organism evidence="2 3">
    <name type="scientific">Latilactobacillus graminis</name>
    <dbReference type="NCBI Taxonomy" id="60519"/>
    <lineage>
        <taxon>Bacteria</taxon>
        <taxon>Bacillati</taxon>
        <taxon>Bacillota</taxon>
        <taxon>Bacilli</taxon>
        <taxon>Lactobacillales</taxon>
        <taxon>Lactobacillaceae</taxon>
        <taxon>Latilactobacillus</taxon>
    </lineage>
</organism>
<proteinExistence type="predicted"/>
<dbReference type="EMBL" id="CP045007">
    <property type="protein sequence ID" value="QFP80205.1"/>
    <property type="molecule type" value="Genomic_DNA"/>
</dbReference>
<accession>A0ABX6CAG6</accession>
<name>A0ABX6CAG6_9LACO</name>
<evidence type="ECO:0000313" key="2">
    <source>
        <dbReference type="EMBL" id="QFP80205.1"/>
    </source>
</evidence>
<evidence type="ECO:0008006" key="4">
    <source>
        <dbReference type="Google" id="ProtNLM"/>
    </source>
</evidence>
<keyword evidence="1" id="KW-0472">Membrane</keyword>
<dbReference type="Proteomes" id="UP000326334">
    <property type="component" value="Chromosome"/>
</dbReference>
<evidence type="ECO:0000256" key="1">
    <source>
        <dbReference type="SAM" id="Phobius"/>
    </source>
</evidence>
<protein>
    <recommendedName>
        <fullName evidence="4">DUF1310 family protein</fullName>
    </recommendedName>
</protein>